<keyword evidence="2" id="KW-1003">Cell membrane</keyword>
<evidence type="ECO:0000313" key="8">
    <source>
        <dbReference type="Proteomes" id="UP000219636"/>
    </source>
</evidence>
<evidence type="ECO:0000256" key="4">
    <source>
        <dbReference type="ARBA" id="ARBA00022989"/>
    </source>
</evidence>
<dbReference type="AlphaFoldDB" id="A0A285RWS5"/>
<feature type="transmembrane region" description="Helical" evidence="6">
    <location>
        <begin position="12"/>
        <end position="33"/>
    </location>
</feature>
<dbReference type="EMBL" id="OBMQ01000002">
    <property type="protein sequence ID" value="SOB98635.1"/>
    <property type="molecule type" value="Genomic_DNA"/>
</dbReference>
<evidence type="ECO:0000256" key="2">
    <source>
        <dbReference type="ARBA" id="ARBA00022475"/>
    </source>
</evidence>
<sequence>MHHHEQISWLGIALNGLLFLCLIGLYIVGVFVSNKKYSNWPLHRIVLWCFGIFCIAISLIGPIANNAHTSFQAHMITHLLLGMLGPLLIVFSTPMTLLLRCLKVPHARIVSKFLKGSYVQFITHPITATILNMGGLWLLYTTPLYHAMHSSTLLYALIHLHVFLAGYVFTASMIYLDPSPHRFSFIYRSIVLVLAMASHSILSKWIYANPPEGIAQFDAQMGGVIMYYGGDFIDVVIVITLCAQYFKLNRPINIRKNLQQS</sequence>
<keyword evidence="4 6" id="KW-1133">Transmembrane helix</keyword>
<feature type="transmembrane region" description="Helical" evidence="6">
    <location>
        <begin position="185"/>
        <end position="207"/>
    </location>
</feature>
<accession>A0A285RWS5</accession>
<dbReference type="Pfam" id="PF09678">
    <property type="entry name" value="Caa3_CtaG"/>
    <property type="match status" value="1"/>
</dbReference>
<evidence type="ECO:0000256" key="5">
    <source>
        <dbReference type="ARBA" id="ARBA00023136"/>
    </source>
</evidence>
<reference evidence="8" key="1">
    <citation type="submission" date="2017-08" db="EMBL/GenBank/DDBJ databases">
        <authorList>
            <person name="Varghese N."/>
            <person name="Submissions S."/>
        </authorList>
    </citation>
    <scope>NUCLEOTIDE SEQUENCE [LARGE SCALE GENOMIC DNA]</scope>
    <source>
        <strain evidence="8">JC22</strain>
    </source>
</reference>
<dbReference type="GO" id="GO:0005886">
    <property type="term" value="C:plasma membrane"/>
    <property type="evidence" value="ECO:0007669"/>
    <property type="project" value="UniProtKB-SubCell"/>
</dbReference>
<feature type="transmembrane region" description="Helical" evidence="6">
    <location>
        <begin position="45"/>
        <end position="64"/>
    </location>
</feature>
<protein>
    <submittedName>
        <fullName evidence="7">Putative membrane protein</fullName>
    </submittedName>
</protein>
<keyword evidence="5 6" id="KW-0472">Membrane</keyword>
<feature type="transmembrane region" description="Helical" evidence="6">
    <location>
        <begin position="118"/>
        <end position="140"/>
    </location>
</feature>
<evidence type="ECO:0000313" key="7">
    <source>
        <dbReference type="EMBL" id="SOB98635.1"/>
    </source>
</evidence>
<feature type="transmembrane region" description="Helical" evidence="6">
    <location>
        <begin position="76"/>
        <end position="98"/>
    </location>
</feature>
<feature type="transmembrane region" description="Helical" evidence="6">
    <location>
        <begin position="227"/>
        <end position="246"/>
    </location>
</feature>
<dbReference type="InterPro" id="IPR019108">
    <property type="entry name" value="Caa3_assmbl_CtaG-rel"/>
</dbReference>
<evidence type="ECO:0000256" key="6">
    <source>
        <dbReference type="SAM" id="Phobius"/>
    </source>
</evidence>
<evidence type="ECO:0000256" key="3">
    <source>
        <dbReference type="ARBA" id="ARBA00022692"/>
    </source>
</evidence>
<gene>
    <name evidence="7" type="ORF">SAMN05880501_10265</name>
</gene>
<keyword evidence="3 6" id="KW-0812">Transmembrane</keyword>
<feature type="transmembrane region" description="Helical" evidence="6">
    <location>
        <begin position="152"/>
        <end position="176"/>
    </location>
</feature>
<evidence type="ECO:0000256" key="1">
    <source>
        <dbReference type="ARBA" id="ARBA00004651"/>
    </source>
</evidence>
<keyword evidence="8" id="KW-1185">Reference proteome</keyword>
<dbReference type="Proteomes" id="UP000219636">
    <property type="component" value="Unassembled WGS sequence"/>
</dbReference>
<proteinExistence type="predicted"/>
<name>A0A285RWS5_9BACL</name>
<dbReference type="RefSeq" id="WP_097072431.1">
    <property type="nucleotide sequence ID" value="NZ_OBMQ01000002.1"/>
</dbReference>
<organism evidence="7 8">
    <name type="scientific">Ureibacillus xyleni</name>
    <dbReference type="NCBI Taxonomy" id="614648"/>
    <lineage>
        <taxon>Bacteria</taxon>
        <taxon>Bacillati</taxon>
        <taxon>Bacillota</taxon>
        <taxon>Bacilli</taxon>
        <taxon>Bacillales</taxon>
        <taxon>Caryophanaceae</taxon>
        <taxon>Ureibacillus</taxon>
    </lineage>
</organism>
<dbReference type="OrthoDB" id="5024156at2"/>
<comment type="subcellular location">
    <subcellularLocation>
        <location evidence="1">Cell membrane</location>
        <topology evidence="1">Multi-pass membrane protein</topology>
    </subcellularLocation>
</comment>